<evidence type="ECO:0000313" key="2">
    <source>
        <dbReference type="EMBL" id="HIX19266.1"/>
    </source>
</evidence>
<proteinExistence type="predicted"/>
<name>A0A9D2AHB9_9BACT</name>
<comment type="caution">
    <text evidence="2">The sequence shown here is derived from an EMBL/GenBank/DDBJ whole genome shotgun (WGS) entry which is preliminary data.</text>
</comment>
<dbReference type="AlphaFoldDB" id="A0A9D2AHB9"/>
<organism evidence="2 3">
    <name type="scientific">Candidatus Akkermansia intestinigallinarum</name>
    <dbReference type="NCBI Taxonomy" id="2838431"/>
    <lineage>
        <taxon>Bacteria</taxon>
        <taxon>Pseudomonadati</taxon>
        <taxon>Verrucomicrobiota</taxon>
        <taxon>Verrucomicrobiia</taxon>
        <taxon>Verrucomicrobiales</taxon>
        <taxon>Akkermansiaceae</taxon>
        <taxon>Akkermansia</taxon>
    </lineage>
</organism>
<evidence type="ECO:0000256" key="1">
    <source>
        <dbReference type="SAM" id="SignalP"/>
    </source>
</evidence>
<reference evidence="2" key="1">
    <citation type="journal article" date="2021" name="PeerJ">
        <title>Extensive microbial diversity within the chicken gut microbiome revealed by metagenomics and culture.</title>
        <authorList>
            <person name="Gilroy R."/>
            <person name="Ravi A."/>
            <person name="Getino M."/>
            <person name="Pursley I."/>
            <person name="Horton D.L."/>
            <person name="Alikhan N.F."/>
            <person name="Baker D."/>
            <person name="Gharbi K."/>
            <person name="Hall N."/>
            <person name="Watson M."/>
            <person name="Adriaenssens E.M."/>
            <person name="Foster-Nyarko E."/>
            <person name="Jarju S."/>
            <person name="Secka A."/>
            <person name="Antonio M."/>
            <person name="Oren A."/>
            <person name="Chaudhuri R.R."/>
            <person name="La Ragione R."/>
            <person name="Hildebrand F."/>
            <person name="Pallen M.J."/>
        </authorList>
    </citation>
    <scope>NUCLEOTIDE SEQUENCE</scope>
    <source>
        <strain evidence="2">14975</strain>
    </source>
</reference>
<sequence length="62" mass="6456">MKRQMMFLILGLGVLAVSSCSNEAMTNAAASAAGTAIRGGNSDQVTKSAVRSAIRTDLRNQN</sequence>
<protein>
    <submittedName>
        <fullName evidence="2">Uncharacterized protein</fullName>
    </submittedName>
</protein>
<dbReference type="Proteomes" id="UP000823964">
    <property type="component" value="Unassembled WGS sequence"/>
</dbReference>
<evidence type="ECO:0000313" key="3">
    <source>
        <dbReference type="Proteomes" id="UP000823964"/>
    </source>
</evidence>
<feature type="chain" id="PRO_5039329237" evidence="1">
    <location>
        <begin position="24"/>
        <end position="62"/>
    </location>
</feature>
<gene>
    <name evidence="2" type="ORF">H9862_01535</name>
</gene>
<accession>A0A9D2AHB9</accession>
<dbReference type="PROSITE" id="PS51257">
    <property type="entry name" value="PROKAR_LIPOPROTEIN"/>
    <property type="match status" value="1"/>
</dbReference>
<dbReference type="EMBL" id="DXFQ01000023">
    <property type="protein sequence ID" value="HIX19266.1"/>
    <property type="molecule type" value="Genomic_DNA"/>
</dbReference>
<feature type="signal peptide" evidence="1">
    <location>
        <begin position="1"/>
        <end position="23"/>
    </location>
</feature>
<reference evidence="2" key="2">
    <citation type="submission" date="2021-04" db="EMBL/GenBank/DDBJ databases">
        <authorList>
            <person name="Gilroy R."/>
        </authorList>
    </citation>
    <scope>NUCLEOTIDE SEQUENCE</scope>
    <source>
        <strain evidence="2">14975</strain>
    </source>
</reference>
<keyword evidence="1" id="KW-0732">Signal</keyword>